<accession>A0ABQ2GYL1</accession>
<proteinExistence type="predicted"/>
<dbReference type="Proteomes" id="UP000616499">
    <property type="component" value="Unassembled WGS sequence"/>
</dbReference>
<gene>
    <name evidence="1" type="ORF">GCM10009425_30590</name>
</gene>
<evidence type="ECO:0000313" key="1">
    <source>
        <dbReference type="EMBL" id="GGM17508.1"/>
    </source>
</evidence>
<organism evidence="1 2">
    <name type="scientific">Pseudomonas asuensis</name>
    <dbReference type="NCBI Taxonomy" id="1825787"/>
    <lineage>
        <taxon>Bacteria</taxon>
        <taxon>Pseudomonadati</taxon>
        <taxon>Pseudomonadota</taxon>
        <taxon>Gammaproteobacteria</taxon>
        <taxon>Pseudomonadales</taxon>
        <taxon>Pseudomonadaceae</taxon>
        <taxon>Pseudomonas</taxon>
    </lineage>
</organism>
<name>A0ABQ2GYL1_9PSED</name>
<sequence>MGTSDRAALTSVVWFRVLVKEMLSLEVRSDTQESGDKATPDYHCFSSIQQSVMQRIG</sequence>
<dbReference type="EMBL" id="BMNW01000006">
    <property type="protein sequence ID" value="GGM17508.1"/>
    <property type="molecule type" value="Genomic_DNA"/>
</dbReference>
<reference evidence="2" key="1">
    <citation type="journal article" date="2019" name="Int. J. Syst. Evol. Microbiol.">
        <title>The Global Catalogue of Microorganisms (GCM) 10K type strain sequencing project: providing services to taxonomists for standard genome sequencing and annotation.</title>
        <authorList>
            <consortium name="The Broad Institute Genomics Platform"/>
            <consortium name="The Broad Institute Genome Sequencing Center for Infectious Disease"/>
            <person name="Wu L."/>
            <person name="Ma J."/>
        </authorList>
    </citation>
    <scope>NUCLEOTIDE SEQUENCE [LARGE SCALE GENOMIC DNA]</scope>
    <source>
        <strain evidence="2">JCM 13501</strain>
    </source>
</reference>
<protein>
    <submittedName>
        <fullName evidence="1">Uncharacterized protein</fullName>
    </submittedName>
</protein>
<evidence type="ECO:0000313" key="2">
    <source>
        <dbReference type="Proteomes" id="UP000616499"/>
    </source>
</evidence>
<comment type="caution">
    <text evidence="1">The sequence shown here is derived from an EMBL/GenBank/DDBJ whole genome shotgun (WGS) entry which is preliminary data.</text>
</comment>
<keyword evidence="2" id="KW-1185">Reference proteome</keyword>